<dbReference type="PANTHER" id="PTHR30561:SF1">
    <property type="entry name" value="MULTIDRUG TRANSPORTER EMRE"/>
    <property type="match status" value="1"/>
</dbReference>
<feature type="domain" description="EamA" evidence="14">
    <location>
        <begin position="141"/>
        <end position="274"/>
    </location>
</feature>
<keyword evidence="8 13" id="KW-0812">Transmembrane</keyword>
<gene>
    <name evidence="15" type="ORF">FOE78_05820</name>
</gene>
<evidence type="ECO:0000313" key="16">
    <source>
        <dbReference type="Proteomes" id="UP000319263"/>
    </source>
</evidence>
<evidence type="ECO:0000256" key="2">
    <source>
        <dbReference type="ARBA" id="ARBA00007362"/>
    </source>
</evidence>
<feature type="transmembrane region" description="Helical" evidence="13">
    <location>
        <begin position="230"/>
        <end position="252"/>
    </location>
</feature>
<dbReference type="InterPro" id="IPR037185">
    <property type="entry name" value="EmrE-like"/>
</dbReference>
<evidence type="ECO:0000256" key="10">
    <source>
        <dbReference type="ARBA" id="ARBA00022989"/>
    </source>
</evidence>
<accession>A0A516PWC5</accession>
<keyword evidence="16" id="KW-1185">Reference proteome</keyword>
<evidence type="ECO:0000256" key="8">
    <source>
        <dbReference type="ARBA" id="ARBA00022692"/>
    </source>
</evidence>
<dbReference type="InterPro" id="IPR000390">
    <property type="entry name" value="Small_drug/metabolite_transptr"/>
</dbReference>
<protein>
    <submittedName>
        <fullName evidence="15">EamA family transporter</fullName>
    </submittedName>
</protein>
<feature type="transmembrane region" description="Helical" evidence="13">
    <location>
        <begin position="87"/>
        <end position="107"/>
    </location>
</feature>
<dbReference type="InterPro" id="IPR000620">
    <property type="entry name" value="EamA_dom"/>
</dbReference>
<dbReference type="SUPFAM" id="SSF103481">
    <property type="entry name" value="Multidrug resistance efflux transporter EmrE"/>
    <property type="match status" value="2"/>
</dbReference>
<dbReference type="KEGG" id="mik:FOE78_05820"/>
<feature type="transmembrane region" description="Helical" evidence="13">
    <location>
        <begin position="144"/>
        <end position="163"/>
    </location>
</feature>
<proteinExistence type="inferred from homology"/>
<dbReference type="Gene3D" id="1.10.3730.20">
    <property type="match status" value="2"/>
</dbReference>
<evidence type="ECO:0000256" key="7">
    <source>
        <dbReference type="ARBA" id="ARBA00022556"/>
    </source>
</evidence>
<evidence type="ECO:0000256" key="6">
    <source>
        <dbReference type="ARBA" id="ARBA00022519"/>
    </source>
</evidence>
<evidence type="ECO:0000313" key="15">
    <source>
        <dbReference type="EMBL" id="QDP95484.1"/>
    </source>
</evidence>
<keyword evidence="4" id="KW-1003">Cell membrane</keyword>
<name>A0A516PWC5_9ACTN</name>
<feature type="transmembrane region" description="Helical" evidence="13">
    <location>
        <begin position="204"/>
        <end position="224"/>
    </location>
</feature>
<dbReference type="GO" id="GO:0009103">
    <property type="term" value="P:lipopolysaccharide biosynthetic process"/>
    <property type="evidence" value="ECO:0007669"/>
    <property type="project" value="UniProtKB-KW"/>
</dbReference>
<evidence type="ECO:0000256" key="4">
    <source>
        <dbReference type="ARBA" id="ARBA00022475"/>
    </source>
</evidence>
<keyword evidence="5" id="KW-0444">Lipid biosynthesis</keyword>
<evidence type="ECO:0000256" key="3">
    <source>
        <dbReference type="ARBA" id="ARBA00022448"/>
    </source>
</evidence>
<comment type="similarity">
    <text evidence="2">Belongs to the EamA transporter family.</text>
</comment>
<feature type="domain" description="EamA" evidence="14">
    <location>
        <begin position="5"/>
        <end position="129"/>
    </location>
</feature>
<feature type="transmembrane region" description="Helical" evidence="13">
    <location>
        <begin position="57"/>
        <end position="75"/>
    </location>
</feature>
<evidence type="ECO:0000256" key="13">
    <source>
        <dbReference type="SAM" id="Phobius"/>
    </source>
</evidence>
<evidence type="ECO:0000256" key="11">
    <source>
        <dbReference type="ARBA" id="ARBA00023098"/>
    </source>
</evidence>
<evidence type="ECO:0000259" key="14">
    <source>
        <dbReference type="Pfam" id="PF00892"/>
    </source>
</evidence>
<comment type="subcellular location">
    <subcellularLocation>
        <location evidence="1">Cell membrane</location>
        <topology evidence="1">Multi-pass membrane protein</topology>
    </subcellularLocation>
</comment>
<evidence type="ECO:0000256" key="9">
    <source>
        <dbReference type="ARBA" id="ARBA00022985"/>
    </source>
</evidence>
<feature type="transmembrane region" description="Helical" evidence="13">
    <location>
        <begin position="113"/>
        <end position="132"/>
    </location>
</feature>
<keyword evidence="7" id="KW-0441">Lipid A biosynthesis</keyword>
<sequence>MSLTAALVLASALLHAIWNTAAKSVGDRWVSSALMGCGYLIAGLVTVLLRPSPDPESWPFLITSAILQVVYLLLLTSAYQHGDMSRLYPLIRGLDPLLVTIVALTVLGERISGWALFGIGMLCAGLAVLALGRGLPRRGDGIGLAVLTGCCIAAYSLVDGIGVRHSGEAIGYAGWMFVIQAPLLIITARWRGGADLVPRMRPHAIKGIVGGLLSFLTYGIVVWAQNRMPLSMVAALRETGVVWAVLLGAVLLRERLSRRGVIAAGLALAGAMLVDLT</sequence>
<dbReference type="PANTHER" id="PTHR30561">
    <property type="entry name" value="SMR FAMILY PROTON-DEPENDENT DRUG EFFLUX TRANSPORTER SUGE"/>
    <property type="match status" value="1"/>
</dbReference>
<reference evidence="15 16" key="1">
    <citation type="submission" date="2019-07" db="EMBL/GenBank/DDBJ databases">
        <title>Microlunatus dokdonensis sp. nov. isolated from the rhizospheric soil of the wild plant Elymus tsukushiensis.</title>
        <authorList>
            <person name="Ghim S.-Y."/>
            <person name="Hwang Y.-J."/>
            <person name="Son J.-S."/>
            <person name="Shin J.-H."/>
        </authorList>
    </citation>
    <scope>NUCLEOTIDE SEQUENCE [LARGE SCALE GENOMIC DNA]</scope>
    <source>
        <strain evidence="15 16">KUDC0627</strain>
    </source>
</reference>
<evidence type="ECO:0000256" key="1">
    <source>
        <dbReference type="ARBA" id="ARBA00004651"/>
    </source>
</evidence>
<dbReference type="Pfam" id="PF00892">
    <property type="entry name" value="EamA"/>
    <property type="match status" value="2"/>
</dbReference>
<keyword evidence="3" id="KW-0813">Transport</keyword>
<dbReference type="AlphaFoldDB" id="A0A516PWC5"/>
<dbReference type="Proteomes" id="UP000319263">
    <property type="component" value="Chromosome"/>
</dbReference>
<dbReference type="RefSeq" id="WP_143985456.1">
    <property type="nucleotide sequence ID" value="NZ_CP041692.1"/>
</dbReference>
<dbReference type="EMBL" id="CP041692">
    <property type="protein sequence ID" value="QDP95484.1"/>
    <property type="molecule type" value="Genomic_DNA"/>
</dbReference>
<organism evidence="15 16">
    <name type="scientific">Microlunatus elymi</name>
    <dbReference type="NCBI Taxonomy" id="2596828"/>
    <lineage>
        <taxon>Bacteria</taxon>
        <taxon>Bacillati</taxon>
        <taxon>Actinomycetota</taxon>
        <taxon>Actinomycetes</taxon>
        <taxon>Propionibacteriales</taxon>
        <taxon>Propionibacteriaceae</taxon>
        <taxon>Microlunatus</taxon>
    </lineage>
</organism>
<keyword evidence="10 13" id="KW-1133">Transmembrane helix</keyword>
<keyword evidence="12 13" id="KW-0472">Membrane</keyword>
<dbReference type="GO" id="GO:0005886">
    <property type="term" value="C:plasma membrane"/>
    <property type="evidence" value="ECO:0007669"/>
    <property type="project" value="UniProtKB-SubCell"/>
</dbReference>
<evidence type="ECO:0000256" key="12">
    <source>
        <dbReference type="ARBA" id="ARBA00023136"/>
    </source>
</evidence>
<keyword evidence="9" id="KW-0448">Lipopolysaccharide biosynthesis</keyword>
<keyword evidence="11" id="KW-0443">Lipid metabolism</keyword>
<evidence type="ECO:0000256" key="5">
    <source>
        <dbReference type="ARBA" id="ARBA00022516"/>
    </source>
</evidence>
<dbReference type="OrthoDB" id="9783707at2"/>
<dbReference type="GO" id="GO:0022857">
    <property type="term" value="F:transmembrane transporter activity"/>
    <property type="evidence" value="ECO:0007669"/>
    <property type="project" value="InterPro"/>
</dbReference>
<feature type="transmembrane region" description="Helical" evidence="13">
    <location>
        <begin position="169"/>
        <end position="192"/>
    </location>
</feature>
<keyword evidence="6" id="KW-0997">Cell inner membrane</keyword>